<evidence type="ECO:0000313" key="1">
    <source>
        <dbReference type="EMBL" id="KAK9147056.1"/>
    </source>
</evidence>
<comment type="caution">
    <text evidence="1">The sequence shown here is derived from an EMBL/GenBank/DDBJ whole genome shotgun (WGS) entry which is preliminary data.</text>
</comment>
<evidence type="ECO:0000313" key="2">
    <source>
        <dbReference type="Proteomes" id="UP001417504"/>
    </source>
</evidence>
<dbReference type="EMBL" id="JBBNAE010000002">
    <property type="protein sequence ID" value="KAK9147056.1"/>
    <property type="molecule type" value="Genomic_DNA"/>
</dbReference>
<accession>A0AAP0PNB9</accession>
<protein>
    <submittedName>
        <fullName evidence="1">Uncharacterized protein</fullName>
    </submittedName>
</protein>
<dbReference type="Proteomes" id="UP001417504">
    <property type="component" value="Unassembled WGS sequence"/>
</dbReference>
<gene>
    <name evidence="1" type="ORF">Sjap_006959</name>
</gene>
<dbReference type="Pfam" id="PF03140">
    <property type="entry name" value="DUF247"/>
    <property type="match status" value="1"/>
</dbReference>
<sequence>MVVLDHVFGVCLGSIRKQLLAKVALRFFNPLMPRDKDILEKIFDRKSHHLLDLFYSSFCGDFLIDNAWKMSWKQFQTIPSAIELKCAGVKVVRCENAMSLLDIRFNKGVRDPKCIC</sequence>
<organism evidence="1 2">
    <name type="scientific">Stephania japonica</name>
    <dbReference type="NCBI Taxonomy" id="461633"/>
    <lineage>
        <taxon>Eukaryota</taxon>
        <taxon>Viridiplantae</taxon>
        <taxon>Streptophyta</taxon>
        <taxon>Embryophyta</taxon>
        <taxon>Tracheophyta</taxon>
        <taxon>Spermatophyta</taxon>
        <taxon>Magnoliopsida</taxon>
        <taxon>Ranunculales</taxon>
        <taxon>Menispermaceae</taxon>
        <taxon>Menispermoideae</taxon>
        <taxon>Cissampelideae</taxon>
        <taxon>Stephania</taxon>
    </lineage>
</organism>
<dbReference type="AlphaFoldDB" id="A0AAP0PNB9"/>
<proteinExistence type="predicted"/>
<reference evidence="1 2" key="1">
    <citation type="submission" date="2024-01" db="EMBL/GenBank/DDBJ databases">
        <title>Genome assemblies of Stephania.</title>
        <authorList>
            <person name="Yang L."/>
        </authorList>
    </citation>
    <scope>NUCLEOTIDE SEQUENCE [LARGE SCALE GENOMIC DNA]</scope>
    <source>
        <strain evidence="1">QJT</strain>
        <tissue evidence="1">Leaf</tissue>
    </source>
</reference>
<name>A0AAP0PNB9_9MAGN</name>
<keyword evidence="2" id="KW-1185">Reference proteome</keyword>
<dbReference type="InterPro" id="IPR004158">
    <property type="entry name" value="DUF247_pln"/>
</dbReference>